<reference evidence="8" key="1">
    <citation type="submission" date="2017-05" db="EMBL/GenBank/DDBJ databases">
        <title>Complete and WGS of Bordetella genogroups.</title>
        <authorList>
            <person name="Spilker T."/>
            <person name="Lipuma J."/>
        </authorList>
    </citation>
    <scope>NUCLEOTIDE SEQUENCE [LARGE SCALE GENOMIC DNA]</scope>
    <source>
        <strain evidence="8">AU8256</strain>
    </source>
</reference>
<dbReference type="PANTHER" id="PTHR30482">
    <property type="entry name" value="HIGH-AFFINITY BRANCHED-CHAIN AMINO ACID TRANSPORT SYSTEM PERMEASE"/>
    <property type="match status" value="1"/>
</dbReference>
<dbReference type="InterPro" id="IPR001851">
    <property type="entry name" value="ABC_transp_permease"/>
</dbReference>
<dbReference type="AlphaFoldDB" id="A0A261W087"/>
<comment type="subcellular location">
    <subcellularLocation>
        <location evidence="1">Cell membrane</location>
        <topology evidence="1">Multi-pass membrane protein</topology>
    </subcellularLocation>
</comment>
<organism evidence="7 8">
    <name type="scientific">Bordetella genomosp. 2</name>
    <dbReference type="NCBI Taxonomy" id="1983456"/>
    <lineage>
        <taxon>Bacteria</taxon>
        <taxon>Pseudomonadati</taxon>
        <taxon>Pseudomonadota</taxon>
        <taxon>Betaproteobacteria</taxon>
        <taxon>Burkholderiales</taxon>
        <taxon>Alcaligenaceae</taxon>
        <taxon>Bordetella</taxon>
    </lineage>
</organism>
<protein>
    <submittedName>
        <fullName evidence="7">Branched-chain amino acid ABC transporter permease</fullName>
    </submittedName>
</protein>
<dbReference type="Pfam" id="PF02653">
    <property type="entry name" value="BPD_transp_2"/>
    <property type="match status" value="1"/>
</dbReference>
<evidence type="ECO:0000313" key="8">
    <source>
        <dbReference type="Proteomes" id="UP000215633"/>
    </source>
</evidence>
<sequence length="331" mass="35845">MNRQLVSYAAAAIIVAILPFIGVYPIFAMKVMCYALFACAFNLLLGFTGLLSFGHAAFLGSAAYAAGHALKVWGFPTELGLLFGVLVAALLGLAMGLLAIRRSGIYFAMITLALAQMVFFFFLQAEFTGGEDGLQRVPRGTLLGFIDLRSDLNLYYLVMAVFALGYFIIWRTVHSPFGQVLKALRENEPRTLSLGYDVDRFKLLAFVLSAAIAGLAGATKTLVFVSATLSDATWQMSGLVILMTLIGGLGTLTGPILGAFIVVLLENKVGDFGRFMAELTGNNWFLRLGESVTIVIGLIFVVCVLAFRRGIVGEWQALAQRRRARAAMPVQ</sequence>
<evidence type="ECO:0000256" key="2">
    <source>
        <dbReference type="ARBA" id="ARBA00022475"/>
    </source>
</evidence>
<feature type="transmembrane region" description="Helical" evidence="6">
    <location>
        <begin position="285"/>
        <end position="307"/>
    </location>
</feature>
<dbReference type="RefSeq" id="WP_028356393.1">
    <property type="nucleotide sequence ID" value="NZ_NEVT01000003.1"/>
</dbReference>
<evidence type="ECO:0000256" key="3">
    <source>
        <dbReference type="ARBA" id="ARBA00022692"/>
    </source>
</evidence>
<feature type="transmembrane region" description="Helical" evidence="6">
    <location>
        <begin position="239"/>
        <end position="265"/>
    </location>
</feature>
<dbReference type="PANTHER" id="PTHR30482:SF17">
    <property type="entry name" value="ABC TRANSPORTER ATP-BINDING PROTEIN"/>
    <property type="match status" value="1"/>
</dbReference>
<dbReference type="GO" id="GO:0005886">
    <property type="term" value="C:plasma membrane"/>
    <property type="evidence" value="ECO:0007669"/>
    <property type="project" value="UniProtKB-SubCell"/>
</dbReference>
<keyword evidence="8" id="KW-1185">Reference proteome</keyword>
<feature type="transmembrane region" description="Helical" evidence="6">
    <location>
        <begin position="6"/>
        <end position="27"/>
    </location>
</feature>
<feature type="transmembrane region" description="Helical" evidence="6">
    <location>
        <begin position="154"/>
        <end position="173"/>
    </location>
</feature>
<evidence type="ECO:0000256" key="5">
    <source>
        <dbReference type="ARBA" id="ARBA00023136"/>
    </source>
</evidence>
<name>A0A261W087_9BORD</name>
<feature type="transmembrane region" description="Helical" evidence="6">
    <location>
        <begin position="79"/>
        <end position="98"/>
    </location>
</feature>
<evidence type="ECO:0000256" key="1">
    <source>
        <dbReference type="ARBA" id="ARBA00004651"/>
    </source>
</evidence>
<dbReference type="EMBL" id="NEVT01000003">
    <property type="protein sequence ID" value="OZI79451.1"/>
    <property type="molecule type" value="Genomic_DNA"/>
</dbReference>
<gene>
    <name evidence="7" type="ORF">CAL24_05830</name>
</gene>
<feature type="transmembrane region" description="Helical" evidence="6">
    <location>
        <begin position="203"/>
        <end position="227"/>
    </location>
</feature>
<feature type="transmembrane region" description="Helical" evidence="6">
    <location>
        <begin position="34"/>
        <end position="59"/>
    </location>
</feature>
<evidence type="ECO:0000256" key="6">
    <source>
        <dbReference type="SAM" id="Phobius"/>
    </source>
</evidence>
<proteinExistence type="predicted"/>
<accession>A0A261W087</accession>
<comment type="caution">
    <text evidence="7">The sequence shown here is derived from an EMBL/GenBank/DDBJ whole genome shotgun (WGS) entry which is preliminary data.</text>
</comment>
<dbReference type="GO" id="GO:0015658">
    <property type="term" value="F:branched-chain amino acid transmembrane transporter activity"/>
    <property type="evidence" value="ECO:0007669"/>
    <property type="project" value="InterPro"/>
</dbReference>
<keyword evidence="5 6" id="KW-0472">Membrane</keyword>
<evidence type="ECO:0000256" key="4">
    <source>
        <dbReference type="ARBA" id="ARBA00022989"/>
    </source>
</evidence>
<dbReference type="CDD" id="cd06581">
    <property type="entry name" value="TM_PBP1_LivM_like"/>
    <property type="match status" value="1"/>
</dbReference>
<keyword evidence="3 6" id="KW-0812">Transmembrane</keyword>
<keyword evidence="4 6" id="KW-1133">Transmembrane helix</keyword>
<dbReference type="InterPro" id="IPR043428">
    <property type="entry name" value="LivM-like"/>
</dbReference>
<feature type="transmembrane region" description="Helical" evidence="6">
    <location>
        <begin position="105"/>
        <end position="123"/>
    </location>
</feature>
<evidence type="ECO:0000313" key="7">
    <source>
        <dbReference type="EMBL" id="OZI79451.1"/>
    </source>
</evidence>
<keyword evidence="2" id="KW-1003">Cell membrane</keyword>
<dbReference type="Proteomes" id="UP000215633">
    <property type="component" value="Unassembled WGS sequence"/>
</dbReference>